<dbReference type="GO" id="GO:0016787">
    <property type="term" value="F:hydrolase activity"/>
    <property type="evidence" value="ECO:0007669"/>
    <property type="project" value="UniProtKB-KW"/>
</dbReference>
<protein>
    <submittedName>
        <fullName evidence="2">HNH endonuclease signature motif containing protein</fullName>
        <ecNumber evidence="2">3.1.-.-</ecNumber>
    </submittedName>
</protein>
<comment type="caution">
    <text evidence="2">The sequence shown here is derived from an EMBL/GenBank/DDBJ whole genome shotgun (WGS) entry which is preliminary data.</text>
</comment>
<keyword evidence="2" id="KW-0255">Endonuclease</keyword>
<dbReference type="RefSeq" id="WP_326454271.1">
    <property type="nucleotide sequence ID" value="NZ_JAYMFH010000001.1"/>
</dbReference>
<evidence type="ECO:0000259" key="1">
    <source>
        <dbReference type="Pfam" id="PF13392"/>
    </source>
</evidence>
<reference evidence="2 3" key="1">
    <citation type="submission" date="2024-01" db="EMBL/GenBank/DDBJ databases">
        <title>novel species in genus Adlercreutzia.</title>
        <authorList>
            <person name="Liu X."/>
        </authorList>
    </citation>
    <scope>NUCLEOTIDE SEQUENCE [LARGE SCALE GENOMIC DNA]</scope>
    <source>
        <strain evidence="2 3">R22</strain>
    </source>
</reference>
<organism evidence="2 3">
    <name type="scientific">Adlercreutzia shanghongiae</name>
    <dbReference type="NCBI Taxonomy" id="3111773"/>
    <lineage>
        <taxon>Bacteria</taxon>
        <taxon>Bacillati</taxon>
        <taxon>Actinomycetota</taxon>
        <taxon>Coriobacteriia</taxon>
        <taxon>Eggerthellales</taxon>
        <taxon>Eggerthellaceae</taxon>
        <taxon>Adlercreutzia</taxon>
    </lineage>
</organism>
<dbReference type="InterPro" id="IPR003615">
    <property type="entry name" value="HNH_nuc"/>
</dbReference>
<keyword evidence="2" id="KW-0540">Nuclease</keyword>
<dbReference type="GO" id="GO:0004519">
    <property type="term" value="F:endonuclease activity"/>
    <property type="evidence" value="ECO:0007669"/>
    <property type="project" value="UniProtKB-KW"/>
</dbReference>
<dbReference type="Proteomes" id="UP001343724">
    <property type="component" value="Unassembled WGS sequence"/>
</dbReference>
<dbReference type="EMBL" id="JAYMFH010000001">
    <property type="protein sequence ID" value="MEC4294031.1"/>
    <property type="molecule type" value="Genomic_DNA"/>
</dbReference>
<evidence type="ECO:0000313" key="2">
    <source>
        <dbReference type="EMBL" id="MEC4294031.1"/>
    </source>
</evidence>
<keyword evidence="3" id="KW-1185">Reference proteome</keyword>
<name>A0ABU6IWF4_9ACTN</name>
<dbReference type="EC" id="3.1.-.-" evidence="2"/>
<evidence type="ECO:0000313" key="3">
    <source>
        <dbReference type="Proteomes" id="UP001343724"/>
    </source>
</evidence>
<gene>
    <name evidence="2" type="ORF">VJ920_01740</name>
</gene>
<proteinExistence type="predicted"/>
<accession>A0ABU6IWF4</accession>
<dbReference type="Pfam" id="PF13392">
    <property type="entry name" value="HNH_3"/>
    <property type="match status" value="1"/>
</dbReference>
<feature type="domain" description="HNH nuclease" evidence="1">
    <location>
        <begin position="161"/>
        <end position="202"/>
    </location>
</feature>
<keyword evidence="2" id="KW-0378">Hydrolase</keyword>
<sequence>MPSGVPEAEQSWLREHYARGTIYDTLDAFEAEFGWRPSKRTLYVRARKLGLRKLRQDPEFRGRHAETIIRWSCEPEMEEWMLEHGGGRPHEDVAAAFHERFGIWLSRGQINIFRARHGLQTKDGYGGRPARPIGYERRTKGGILVKVAERATVPMSKDNWRFKHHIAYEEAWGPIPEGYVVMAVDGDSCNCDPDNLVAMPRRTMGAINQLRGEGVTWETREEFLAVVAERSLLVAINDAESRIVRKCAVCGAEFAETEEQRRYGSRTATCPACIAASRRARGERGDKKPTVCAVCGRTFPRSQKNQRRCPECIAKAPKRSAAQQKRKDQGAGNP</sequence>